<dbReference type="Proteomes" id="UP000557392">
    <property type="component" value="Unassembled WGS sequence"/>
</dbReference>
<dbReference type="Pfam" id="PF16220">
    <property type="entry name" value="DUF4880"/>
    <property type="match status" value="1"/>
</dbReference>
<evidence type="ECO:0000313" key="4">
    <source>
        <dbReference type="EMBL" id="MBB4097952.1"/>
    </source>
</evidence>
<keyword evidence="4" id="KW-0472">Membrane</keyword>
<organism evidence="4 5">
    <name type="scientific">Sphingomonas kyeonggiensis</name>
    <dbReference type="NCBI Taxonomy" id="1268553"/>
    <lineage>
        <taxon>Bacteria</taxon>
        <taxon>Pseudomonadati</taxon>
        <taxon>Pseudomonadota</taxon>
        <taxon>Alphaproteobacteria</taxon>
        <taxon>Sphingomonadales</taxon>
        <taxon>Sphingomonadaceae</taxon>
        <taxon>Sphingomonas</taxon>
    </lineage>
</organism>
<dbReference type="RefSeq" id="WP_183996017.1">
    <property type="nucleotide sequence ID" value="NZ_JACIEH010000001.1"/>
</dbReference>
<evidence type="ECO:0000259" key="2">
    <source>
        <dbReference type="Pfam" id="PF04773"/>
    </source>
</evidence>
<dbReference type="PIRSF" id="PIRSF018266">
    <property type="entry name" value="FecR"/>
    <property type="match status" value="1"/>
</dbReference>
<dbReference type="EMBL" id="JACIEH010000001">
    <property type="protein sequence ID" value="MBB4097952.1"/>
    <property type="molecule type" value="Genomic_DNA"/>
</dbReference>
<feature type="region of interest" description="Disordered" evidence="1">
    <location>
        <begin position="1"/>
        <end position="24"/>
    </location>
</feature>
<reference evidence="4 5" key="1">
    <citation type="submission" date="2020-08" db="EMBL/GenBank/DDBJ databases">
        <title>Genomic Encyclopedia of Type Strains, Phase IV (KMG-IV): sequencing the most valuable type-strain genomes for metagenomic binning, comparative biology and taxonomic classification.</title>
        <authorList>
            <person name="Goeker M."/>
        </authorList>
    </citation>
    <scope>NUCLEOTIDE SEQUENCE [LARGE SCALE GENOMIC DNA]</scope>
    <source>
        <strain evidence="4 5">DSM 101806</strain>
    </source>
</reference>
<dbReference type="GO" id="GO:0016989">
    <property type="term" value="F:sigma factor antagonist activity"/>
    <property type="evidence" value="ECO:0007669"/>
    <property type="project" value="TreeGrafter"/>
</dbReference>
<proteinExistence type="predicted"/>
<evidence type="ECO:0000256" key="1">
    <source>
        <dbReference type="SAM" id="MobiDB-lite"/>
    </source>
</evidence>
<keyword evidence="5" id="KW-1185">Reference proteome</keyword>
<sequence>MTSASNDSEAADWAIRRENGPLSEPEQRAFETWLAGDERRAGALLRADAALAFLDRGRALAGLNFNDVPHVPGYVPDSEPEFEEGIEQAHWLSRRRLVGSGMAALVAVGMTSFLALPRTEKIVTQLGEVKRTPLADGSVATVNTASRITVAMSKNMRNISLDDGEAWFEVAHDRTRPFVVRAGDVSIKAVGTAFSVRRTDGGVDILVTEGVVEAWRDDQSATPSRIAQGERAFVADAKGSNVNIAQNTVVVRVDSEIDRALAWRNGDLALNGETLDYAVEELNRYNRRKIIVGDRELGRSPIVGYFKVNEPDNFAHSVASLFNARAQFGREVIRIDTNQK</sequence>
<dbReference type="PANTHER" id="PTHR30273">
    <property type="entry name" value="PERIPLASMIC SIGNAL SENSOR AND SIGMA FACTOR ACTIVATOR FECR-RELATED"/>
    <property type="match status" value="1"/>
</dbReference>
<feature type="domain" description="FecR N-terminal" evidence="3">
    <location>
        <begin position="9"/>
        <end position="47"/>
    </location>
</feature>
<name>A0A7W6JT39_9SPHN</name>
<evidence type="ECO:0000313" key="5">
    <source>
        <dbReference type="Proteomes" id="UP000557392"/>
    </source>
</evidence>
<feature type="compositionally biased region" description="Basic and acidic residues" evidence="1">
    <location>
        <begin position="14"/>
        <end position="24"/>
    </location>
</feature>
<gene>
    <name evidence="4" type="ORF">GGR46_001485</name>
</gene>
<keyword evidence="4" id="KW-0812">Transmembrane</keyword>
<dbReference type="InterPro" id="IPR012373">
    <property type="entry name" value="Ferrdict_sens_TM"/>
</dbReference>
<dbReference type="Gene3D" id="2.60.120.1440">
    <property type="match status" value="1"/>
</dbReference>
<dbReference type="InterPro" id="IPR032623">
    <property type="entry name" value="FecR_N"/>
</dbReference>
<feature type="domain" description="FecR protein" evidence="2">
    <location>
        <begin position="121"/>
        <end position="213"/>
    </location>
</feature>
<dbReference type="AlphaFoldDB" id="A0A7W6JT39"/>
<accession>A0A7W6JT39</accession>
<dbReference type="PANTHER" id="PTHR30273:SF2">
    <property type="entry name" value="PROTEIN FECR"/>
    <property type="match status" value="1"/>
</dbReference>
<protein>
    <submittedName>
        <fullName evidence="4">Transmembrane sensor</fullName>
    </submittedName>
</protein>
<dbReference type="InterPro" id="IPR006860">
    <property type="entry name" value="FecR"/>
</dbReference>
<comment type="caution">
    <text evidence="4">The sequence shown here is derived from an EMBL/GenBank/DDBJ whole genome shotgun (WGS) entry which is preliminary data.</text>
</comment>
<dbReference type="Pfam" id="PF04773">
    <property type="entry name" value="FecR"/>
    <property type="match status" value="1"/>
</dbReference>
<evidence type="ECO:0000259" key="3">
    <source>
        <dbReference type="Pfam" id="PF16220"/>
    </source>
</evidence>